<organism evidence="1">
    <name type="scientific">hydrothermal vent metagenome</name>
    <dbReference type="NCBI Taxonomy" id="652676"/>
    <lineage>
        <taxon>unclassified sequences</taxon>
        <taxon>metagenomes</taxon>
        <taxon>ecological metagenomes</taxon>
    </lineage>
</organism>
<dbReference type="AlphaFoldDB" id="A0A3B0SU43"/>
<evidence type="ECO:0000313" key="1">
    <source>
        <dbReference type="EMBL" id="VAW03929.1"/>
    </source>
</evidence>
<name>A0A3B0SU43_9ZZZZ</name>
<dbReference type="EMBL" id="UOEH01000417">
    <property type="protein sequence ID" value="VAW03929.1"/>
    <property type="molecule type" value="Genomic_DNA"/>
</dbReference>
<sequence length="64" mass="7246">MAVKTVEIIWKITITKLAPPGALAPNNPTGNMINKLIADARIKKITYKPKIFHRLPRVNSRLRL</sequence>
<protein>
    <submittedName>
        <fullName evidence="1">Uncharacterized protein</fullName>
    </submittedName>
</protein>
<feature type="non-terminal residue" evidence="1">
    <location>
        <position position="64"/>
    </location>
</feature>
<gene>
    <name evidence="1" type="ORF">MNBD_ALPHA05-292</name>
</gene>
<reference evidence="1" key="1">
    <citation type="submission" date="2018-06" db="EMBL/GenBank/DDBJ databases">
        <authorList>
            <person name="Zhirakovskaya E."/>
        </authorList>
    </citation>
    <scope>NUCLEOTIDE SEQUENCE</scope>
</reference>
<accession>A0A3B0SU43</accession>
<proteinExistence type="predicted"/>